<feature type="region of interest" description="Disordered" evidence="1">
    <location>
        <begin position="84"/>
        <end position="108"/>
    </location>
</feature>
<evidence type="ECO:0000313" key="3">
    <source>
        <dbReference type="EMBL" id="MDQ9169048.1"/>
    </source>
</evidence>
<reference evidence="3 4" key="1">
    <citation type="submission" date="2023-08" db="EMBL/GenBank/DDBJ databases">
        <title>Oxalobacteraceae gen .nov., isolated from river sludge outside the plant.</title>
        <authorList>
            <person name="Zhao S.Y."/>
        </authorList>
    </citation>
    <scope>NUCLEOTIDE SEQUENCE [LARGE SCALE GENOMIC DNA]</scope>
    <source>
        <strain evidence="3 4">R-40</strain>
    </source>
</reference>
<dbReference type="Proteomes" id="UP001225596">
    <property type="component" value="Unassembled WGS sequence"/>
</dbReference>
<keyword evidence="2" id="KW-0472">Membrane</keyword>
<organism evidence="3 4">
    <name type="scientific">Keguizhuia sedimenti</name>
    <dbReference type="NCBI Taxonomy" id="3064264"/>
    <lineage>
        <taxon>Bacteria</taxon>
        <taxon>Pseudomonadati</taxon>
        <taxon>Pseudomonadota</taxon>
        <taxon>Betaproteobacteria</taxon>
        <taxon>Burkholderiales</taxon>
        <taxon>Oxalobacteraceae</taxon>
        <taxon>Keguizhuia</taxon>
    </lineage>
</organism>
<gene>
    <name evidence="3" type="ORF">Q8A64_01355</name>
</gene>
<keyword evidence="2" id="KW-1133">Transmembrane helix</keyword>
<name>A0ABU1BJ64_9BURK</name>
<evidence type="ECO:0000256" key="2">
    <source>
        <dbReference type="SAM" id="Phobius"/>
    </source>
</evidence>
<dbReference type="RefSeq" id="WP_338434870.1">
    <property type="nucleotide sequence ID" value="NZ_JAUYVH010000001.1"/>
</dbReference>
<keyword evidence="4" id="KW-1185">Reference proteome</keyword>
<protein>
    <recommendedName>
        <fullName evidence="5">Transmembrane protein</fullName>
    </recommendedName>
</protein>
<evidence type="ECO:0000256" key="1">
    <source>
        <dbReference type="SAM" id="MobiDB-lite"/>
    </source>
</evidence>
<evidence type="ECO:0008006" key="5">
    <source>
        <dbReference type="Google" id="ProtNLM"/>
    </source>
</evidence>
<evidence type="ECO:0000313" key="4">
    <source>
        <dbReference type="Proteomes" id="UP001225596"/>
    </source>
</evidence>
<sequence length="108" mass="12141">MLQFQNFSKYSLFACFVGFFSTIFVLFLQPLDPARFLSEAFNFSQAANSFSASSLIAKFAFWIAIGLFVLGIAGIFLGAHKRSDRAADDALPESYGRPEESEENWMFI</sequence>
<comment type="caution">
    <text evidence="3">The sequence shown here is derived from an EMBL/GenBank/DDBJ whole genome shotgun (WGS) entry which is preliminary data.</text>
</comment>
<keyword evidence="2" id="KW-0812">Transmembrane</keyword>
<proteinExistence type="predicted"/>
<feature type="transmembrane region" description="Helical" evidence="2">
    <location>
        <begin position="12"/>
        <end position="31"/>
    </location>
</feature>
<accession>A0ABU1BJ64</accession>
<dbReference type="EMBL" id="JAUYVH010000001">
    <property type="protein sequence ID" value="MDQ9169048.1"/>
    <property type="molecule type" value="Genomic_DNA"/>
</dbReference>
<feature type="transmembrane region" description="Helical" evidence="2">
    <location>
        <begin position="59"/>
        <end position="79"/>
    </location>
</feature>